<evidence type="ECO:0000313" key="1">
    <source>
        <dbReference type="EMBL" id="NYA27600.1"/>
    </source>
</evidence>
<comment type="caution">
    <text evidence="1">The sequence shown here is derived from an EMBL/GenBank/DDBJ whole genome shotgun (WGS) entry which is preliminary data.</text>
</comment>
<dbReference type="EMBL" id="JACBKA010000014">
    <property type="protein sequence ID" value="NYA27600.1"/>
    <property type="molecule type" value="Genomic_DNA"/>
</dbReference>
<sequence>MYQTKPKLIQLIHIAKQKLAMDEYSYRAMLERVTGKTSCKEMSVAELMKVEAEMEAKGFKKTSRRNHSPSRKSAVVKSNIAHKIRAIWIEMSKKGFVRDGSETALNAWVRGVVNPIYQKRGQNLQVLNVGALDDQMASLVLEMLKRWQMRKI</sequence>
<dbReference type="Pfam" id="PF06252">
    <property type="entry name" value="GemA"/>
    <property type="match status" value="1"/>
</dbReference>
<accession>A0A852PT36</accession>
<dbReference type="InterPro" id="IPR009363">
    <property type="entry name" value="Phage_Mu_Gp16"/>
</dbReference>
<protein>
    <submittedName>
        <fullName evidence="1">Regulatory protein GemA</fullName>
    </submittedName>
</protein>
<proteinExistence type="predicted"/>
<dbReference type="Proteomes" id="UP000590599">
    <property type="component" value="Unassembled WGS sequence"/>
</dbReference>
<name>A0A852PT36_HAEHA</name>
<reference evidence="1 2" key="1">
    <citation type="submission" date="2020-07" db="EMBL/GenBank/DDBJ databases">
        <title>Genus Haemophilus, Bergeys manual.</title>
        <authorList>
            <person name="Noerskov-Lauritsen N."/>
        </authorList>
    </citation>
    <scope>NUCLEOTIDE SEQUENCE [LARGE SCALE GENOMIC DNA]</scope>
    <source>
        <strain evidence="1 2">CCUG30047</strain>
    </source>
</reference>
<gene>
    <name evidence="1" type="ORF">HZI69_07100</name>
</gene>
<evidence type="ECO:0000313" key="2">
    <source>
        <dbReference type="Proteomes" id="UP000590599"/>
    </source>
</evidence>
<organism evidence="1 2">
    <name type="scientific">Haemophilus haemolyticus</name>
    <dbReference type="NCBI Taxonomy" id="726"/>
    <lineage>
        <taxon>Bacteria</taxon>
        <taxon>Pseudomonadati</taxon>
        <taxon>Pseudomonadota</taxon>
        <taxon>Gammaproteobacteria</taxon>
        <taxon>Pasteurellales</taxon>
        <taxon>Pasteurellaceae</taxon>
        <taxon>Haemophilus</taxon>
    </lineage>
</organism>
<dbReference type="AlphaFoldDB" id="A0A852PT36"/>
<dbReference type="RefSeq" id="WP_179227812.1">
    <property type="nucleotide sequence ID" value="NZ_JACBKA010000014.1"/>
</dbReference>